<sequence>MMRMDVLLARCSLQRALQWILILSLLGTLAGCTTASRATSDSFRLLLKRQVAATPEQVAANRFPQAQLKAPDLSAVMVLGYVDAGRQSWYAGSNAVFHLNDTGLVTGVSSPSRQIQARIVGASPFARLQSLSATTTVHREYDWIPSYRMGIKATGTLTRGGVESIKILGKDRSLVRFDEYIEGGFRAHNIYWADPGTGFIWKSRQQLGPSYTVELVQLKPYRPAKD</sequence>
<dbReference type="Gene3D" id="2.40.360.10">
    <property type="entry name" value="YmcC-like"/>
    <property type="match status" value="1"/>
</dbReference>
<dbReference type="AlphaFoldDB" id="A0AAI9C7D6"/>
<dbReference type="RefSeq" id="WP_164144288.1">
    <property type="nucleotide sequence ID" value="NZ_JBFCWN010000059.1"/>
</dbReference>
<reference evidence="1" key="1">
    <citation type="submission" date="2022-07" db="EMBL/GenBank/DDBJ databases">
        <authorList>
            <consortium name="Clinical and Environmental Microbiology Branch: Whole genome sequencing antimicrobial resistance pathogens in the healthcare setting"/>
        </authorList>
    </citation>
    <scope>NUCLEOTIDE SEQUENCE</scope>
    <source>
        <strain evidence="1">Stenotrophomonas_maltophilia_2021CK-00905</strain>
    </source>
</reference>
<evidence type="ECO:0000313" key="1">
    <source>
        <dbReference type="EMBL" id="EKT4439465.1"/>
    </source>
</evidence>
<dbReference type="InterPro" id="IPR023373">
    <property type="entry name" value="YmcC_sf"/>
</dbReference>
<gene>
    <name evidence="1" type="ORF">QEK83_000058</name>
</gene>
<evidence type="ECO:0000313" key="2">
    <source>
        <dbReference type="Proteomes" id="UP001214521"/>
    </source>
</evidence>
<dbReference type="PROSITE" id="PS51257">
    <property type="entry name" value="PROKAR_LIPOPROTEIN"/>
    <property type="match status" value="1"/>
</dbReference>
<comment type="caution">
    <text evidence="1">The sequence shown here is derived from an EMBL/GenBank/DDBJ whole genome shotgun (WGS) entry which is preliminary data.</text>
</comment>
<dbReference type="Pfam" id="PF11102">
    <property type="entry name" value="YjbF"/>
    <property type="match status" value="1"/>
</dbReference>
<organism evidence="1 2">
    <name type="scientific">Stenotrophomonas maltophilia</name>
    <name type="common">Pseudomonas maltophilia</name>
    <name type="synonym">Xanthomonas maltophilia</name>
    <dbReference type="NCBI Taxonomy" id="40324"/>
    <lineage>
        <taxon>Bacteria</taxon>
        <taxon>Pseudomonadati</taxon>
        <taxon>Pseudomonadota</taxon>
        <taxon>Gammaproteobacteria</taxon>
        <taxon>Lysobacterales</taxon>
        <taxon>Lysobacteraceae</taxon>
        <taxon>Stenotrophomonas</taxon>
        <taxon>Stenotrophomonas maltophilia group</taxon>
    </lineage>
</organism>
<proteinExistence type="predicted"/>
<dbReference type="Proteomes" id="UP001214521">
    <property type="component" value="Unassembled WGS sequence"/>
</dbReference>
<keyword evidence="1" id="KW-0449">Lipoprotein</keyword>
<dbReference type="InterPro" id="IPR021308">
    <property type="entry name" value="GfcB"/>
</dbReference>
<protein>
    <submittedName>
        <fullName evidence="1">YjbF family lipoprotein</fullName>
    </submittedName>
</protein>
<dbReference type="SUPFAM" id="SSF159270">
    <property type="entry name" value="YmcC-like"/>
    <property type="match status" value="1"/>
</dbReference>
<accession>A0AAI9C7D6</accession>
<name>A0AAI9C7D6_STEMA</name>
<dbReference type="EMBL" id="ABLOMU010000001">
    <property type="protein sequence ID" value="EKT4439465.1"/>
    <property type="molecule type" value="Genomic_DNA"/>
</dbReference>